<evidence type="ECO:0000313" key="13">
    <source>
        <dbReference type="Proteomes" id="UP000799421"/>
    </source>
</evidence>
<dbReference type="InterPro" id="IPR016558">
    <property type="entry name" value="DNA_primase_lsu_euk"/>
</dbReference>
<keyword evidence="13" id="KW-1185">Reference proteome</keyword>
<dbReference type="GO" id="GO:0006270">
    <property type="term" value="P:DNA replication initiation"/>
    <property type="evidence" value="ECO:0007669"/>
    <property type="project" value="TreeGrafter"/>
</dbReference>
<evidence type="ECO:0000256" key="4">
    <source>
        <dbReference type="ARBA" id="ARBA00022515"/>
    </source>
</evidence>
<dbReference type="GO" id="GO:0005658">
    <property type="term" value="C:alpha DNA polymerase:primase complex"/>
    <property type="evidence" value="ECO:0007669"/>
    <property type="project" value="UniProtKB-ARBA"/>
</dbReference>
<keyword evidence="9" id="KW-0238">DNA-binding</keyword>
<reference evidence="12" key="1">
    <citation type="journal article" date="2020" name="Stud. Mycol.">
        <title>101 Dothideomycetes genomes: a test case for predicting lifestyles and emergence of pathogens.</title>
        <authorList>
            <person name="Haridas S."/>
            <person name="Albert R."/>
            <person name="Binder M."/>
            <person name="Bloem J."/>
            <person name="Labutti K."/>
            <person name="Salamov A."/>
            <person name="Andreopoulos B."/>
            <person name="Baker S."/>
            <person name="Barry K."/>
            <person name="Bills G."/>
            <person name="Bluhm B."/>
            <person name="Cannon C."/>
            <person name="Castanera R."/>
            <person name="Culley D."/>
            <person name="Daum C."/>
            <person name="Ezra D."/>
            <person name="Gonzalez J."/>
            <person name="Henrissat B."/>
            <person name="Kuo A."/>
            <person name="Liang C."/>
            <person name="Lipzen A."/>
            <person name="Lutzoni F."/>
            <person name="Magnuson J."/>
            <person name="Mondo S."/>
            <person name="Nolan M."/>
            <person name="Ohm R."/>
            <person name="Pangilinan J."/>
            <person name="Park H.-J."/>
            <person name="Ramirez L."/>
            <person name="Alfaro M."/>
            <person name="Sun H."/>
            <person name="Tritt A."/>
            <person name="Yoshinaga Y."/>
            <person name="Zwiers L.-H."/>
            <person name="Turgeon B."/>
            <person name="Goodwin S."/>
            <person name="Spatafora J."/>
            <person name="Crous P."/>
            <person name="Grigoriev I."/>
        </authorList>
    </citation>
    <scope>NUCLEOTIDE SEQUENCE</scope>
    <source>
        <strain evidence="12">CBS 480.64</strain>
    </source>
</reference>
<dbReference type="OrthoDB" id="421393at2759"/>
<gene>
    <name evidence="12" type="ORF">K470DRAFT_255090</name>
</gene>
<dbReference type="CDD" id="cd07322">
    <property type="entry name" value="PriL_PriS_Eukaryotic"/>
    <property type="match status" value="1"/>
</dbReference>
<organism evidence="12 13">
    <name type="scientific">Piedraia hortae CBS 480.64</name>
    <dbReference type="NCBI Taxonomy" id="1314780"/>
    <lineage>
        <taxon>Eukaryota</taxon>
        <taxon>Fungi</taxon>
        <taxon>Dikarya</taxon>
        <taxon>Ascomycota</taxon>
        <taxon>Pezizomycotina</taxon>
        <taxon>Dothideomycetes</taxon>
        <taxon>Dothideomycetidae</taxon>
        <taxon>Capnodiales</taxon>
        <taxon>Piedraiaceae</taxon>
        <taxon>Piedraia</taxon>
    </lineage>
</organism>
<feature type="domain" description="DNA primase large subunit C-terminal" evidence="11">
    <location>
        <begin position="297"/>
        <end position="479"/>
    </location>
</feature>
<keyword evidence="4" id="KW-0639">Primosome</keyword>
<dbReference type="PIRSF" id="PIRSF009449">
    <property type="entry name" value="DNA_primase_large_subunit"/>
    <property type="match status" value="1"/>
</dbReference>
<feature type="binding site" evidence="10">
    <location>
        <position position="443"/>
    </location>
    <ligand>
        <name>[4Fe-4S] cluster</name>
        <dbReference type="ChEBI" id="CHEBI:49883"/>
    </ligand>
</feature>
<evidence type="ECO:0000259" key="11">
    <source>
        <dbReference type="Pfam" id="PF04104"/>
    </source>
</evidence>
<dbReference type="GO" id="GO:0006269">
    <property type="term" value="P:DNA replication, synthesis of primer"/>
    <property type="evidence" value="ECO:0007669"/>
    <property type="project" value="UniProtKB-KW"/>
</dbReference>
<dbReference type="PANTHER" id="PTHR10537">
    <property type="entry name" value="DNA PRIMASE LARGE SUBUNIT"/>
    <property type="match status" value="1"/>
</dbReference>
<dbReference type="GO" id="GO:0003677">
    <property type="term" value="F:DNA binding"/>
    <property type="evidence" value="ECO:0007669"/>
    <property type="project" value="UniProtKB-KW"/>
</dbReference>
<dbReference type="GO" id="GO:0051539">
    <property type="term" value="F:4 iron, 4 sulfur cluster binding"/>
    <property type="evidence" value="ECO:0007669"/>
    <property type="project" value="UniProtKB-KW"/>
</dbReference>
<dbReference type="InterPro" id="IPR007238">
    <property type="entry name" value="DNA_primase_lsu_euk/arc"/>
</dbReference>
<sequence>MFTPKAQPRIDSKRRAVLDPRKRQFAKAPWVESDYSHRMNFYLIPPTGDVSLEDFEEWAIARLKVLAELEACQFRNKSAAETEEHMRPVLERHMRLSSNMSRSGDRDWERKKDHYSHWTLRLAFSSTAELRQRFARLETQLFRLRLGQDDGRERKAFIDSLSMNWALVDESEKASLVDELKAATGWHRGEEENWFKTEWEKVSDLVERRQCLLKMGQAYVHVREQQGMVVQEFGRQLESALTMSARFLPQLDEDNRVLPILHHLSQSFVAPDAGYNESSSIGDLTVPTAASIDALSVHFPLCMRQLHMELRRNGHLKHFGRLQYTLFLKGIGLSLPECIIFWRKSFRNLTDEKFKSEYLYNVRHAYGDVGGDANRRSKGATPYSCQKLLTEALPSGGQSHGCPYRTHGADNLMALLQSTGVTDKSLLQAVQEDVGKQRYHIACNRVFEHTHKAQLKRVKDQNLWPASELDTILHPNTYFKRAFMLSNLDKFKSGDIGVDG</sequence>
<dbReference type="Gene3D" id="1.20.930.80">
    <property type="match status" value="1"/>
</dbReference>
<proteinExistence type="inferred from homology"/>
<keyword evidence="5" id="KW-0235">DNA replication</keyword>
<dbReference type="Pfam" id="PF26466">
    <property type="entry name" value="DNA_primase_lrg_N"/>
    <property type="match status" value="1"/>
</dbReference>
<feature type="binding site" evidence="10">
    <location>
        <position position="402"/>
    </location>
    <ligand>
        <name>[4Fe-4S] cluster</name>
        <dbReference type="ChEBI" id="CHEBI:49883"/>
    </ligand>
</feature>
<keyword evidence="3 10" id="KW-0004">4Fe-4S</keyword>
<evidence type="ECO:0000256" key="9">
    <source>
        <dbReference type="ARBA" id="ARBA00023125"/>
    </source>
</evidence>
<feature type="binding site" evidence="10">
    <location>
        <position position="302"/>
    </location>
    <ligand>
        <name>[4Fe-4S] cluster</name>
        <dbReference type="ChEBI" id="CHEBI:49883"/>
    </ligand>
</feature>
<keyword evidence="7 10" id="KW-0408">Iron</keyword>
<comment type="similarity">
    <text evidence="2">Belongs to the eukaryotic-type primase large subunit family.</text>
</comment>
<feature type="non-terminal residue" evidence="12">
    <location>
        <position position="1"/>
    </location>
</feature>
<evidence type="ECO:0000256" key="2">
    <source>
        <dbReference type="ARBA" id="ARBA00010564"/>
    </source>
</evidence>
<accession>A0A6A7C7B4</accession>
<evidence type="ECO:0000313" key="12">
    <source>
        <dbReference type="EMBL" id="KAF2863384.1"/>
    </source>
</evidence>
<name>A0A6A7C7B4_9PEZI</name>
<dbReference type="EMBL" id="MU005961">
    <property type="protein sequence ID" value="KAF2863384.1"/>
    <property type="molecule type" value="Genomic_DNA"/>
</dbReference>
<dbReference type="Pfam" id="PF04104">
    <property type="entry name" value="DNA_primase_lrg"/>
    <property type="match status" value="1"/>
</dbReference>
<evidence type="ECO:0000256" key="10">
    <source>
        <dbReference type="PIRSR" id="PIRSR009449-1"/>
    </source>
</evidence>
<feature type="binding site" evidence="10">
    <location>
        <position position="385"/>
    </location>
    <ligand>
        <name>[4Fe-4S] cluster</name>
        <dbReference type="ChEBI" id="CHEBI:49883"/>
    </ligand>
</feature>
<dbReference type="Proteomes" id="UP000799421">
    <property type="component" value="Unassembled WGS sequence"/>
</dbReference>
<comment type="cofactor">
    <cofactor evidence="1">
        <name>[4Fe-4S] cluster</name>
        <dbReference type="ChEBI" id="CHEBI:49883"/>
    </cofactor>
</comment>
<evidence type="ECO:0000256" key="5">
    <source>
        <dbReference type="ARBA" id="ARBA00022705"/>
    </source>
</evidence>
<dbReference type="AlphaFoldDB" id="A0A6A7C7B4"/>
<evidence type="ECO:0000256" key="8">
    <source>
        <dbReference type="ARBA" id="ARBA00023014"/>
    </source>
</evidence>
<keyword evidence="8 10" id="KW-0411">Iron-sulfur</keyword>
<dbReference type="InterPro" id="IPR058560">
    <property type="entry name" value="DNA_primase_C"/>
</dbReference>
<evidence type="ECO:0000256" key="6">
    <source>
        <dbReference type="ARBA" id="ARBA00022723"/>
    </source>
</evidence>
<dbReference type="PANTHER" id="PTHR10537:SF3">
    <property type="entry name" value="DNA PRIMASE LARGE SUBUNIT"/>
    <property type="match status" value="1"/>
</dbReference>
<evidence type="ECO:0000256" key="7">
    <source>
        <dbReference type="ARBA" id="ARBA00023004"/>
    </source>
</evidence>
<evidence type="ECO:0000256" key="1">
    <source>
        <dbReference type="ARBA" id="ARBA00001966"/>
    </source>
</evidence>
<protein>
    <submittedName>
        <fullName evidence="12">DNA primase</fullName>
    </submittedName>
</protein>
<dbReference type="GO" id="GO:0046872">
    <property type="term" value="F:metal ion binding"/>
    <property type="evidence" value="ECO:0007669"/>
    <property type="project" value="UniProtKB-KW"/>
</dbReference>
<keyword evidence="6 10" id="KW-0479">Metal-binding</keyword>
<evidence type="ECO:0000256" key="3">
    <source>
        <dbReference type="ARBA" id="ARBA00022485"/>
    </source>
</evidence>